<dbReference type="GO" id="GO:0005634">
    <property type="term" value="C:nucleus"/>
    <property type="evidence" value="ECO:0007669"/>
    <property type="project" value="UniProtKB-SubCell"/>
</dbReference>
<proteinExistence type="predicted"/>
<dbReference type="OrthoDB" id="654211at2759"/>
<dbReference type="SMART" id="SM00355">
    <property type="entry name" value="ZnF_C2H2"/>
    <property type="match status" value="3"/>
</dbReference>
<dbReference type="GO" id="GO:0006357">
    <property type="term" value="P:regulation of transcription by RNA polymerase II"/>
    <property type="evidence" value="ECO:0007669"/>
    <property type="project" value="TreeGrafter"/>
</dbReference>
<evidence type="ECO:0000256" key="3">
    <source>
        <dbReference type="ARBA" id="ARBA00022737"/>
    </source>
</evidence>
<keyword evidence="2" id="KW-0479">Metal-binding</keyword>
<evidence type="ECO:0000256" key="9">
    <source>
        <dbReference type="SAM" id="MobiDB-lite"/>
    </source>
</evidence>
<evidence type="ECO:0000313" key="11">
    <source>
        <dbReference type="EMBL" id="ETO26157.1"/>
    </source>
</evidence>
<protein>
    <recommendedName>
        <fullName evidence="10">C2H2-type domain-containing protein</fullName>
    </recommendedName>
</protein>
<dbReference type="GO" id="GO:0000978">
    <property type="term" value="F:RNA polymerase II cis-regulatory region sequence-specific DNA binding"/>
    <property type="evidence" value="ECO:0007669"/>
    <property type="project" value="TreeGrafter"/>
</dbReference>
<dbReference type="AlphaFoldDB" id="X6NL95"/>
<dbReference type="GO" id="GO:0003700">
    <property type="term" value="F:DNA-binding transcription factor activity"/>
    <property type="evidence" value="ECO:0007669"/>
    <property type="project" value="TreeGrafter"/>
</dbReference>
<dbReference type="PROSITE" id="PS50157">
    <property type="entry name" value="ZINC_FINGER_C2H2_2"/>
    <property type="match status" value="2"/>
</dbReference>
<dbReference type="EMBL" id="ASPP01008047">
    <property type="protein sequence ID" value="ETO26157.1"/>
    <property type="molecule type" value="Genomic_DNA"/>
</dbReference>
<dbReference type="InterPro" id="IPR050589">
    <property type="entry name" value="Ikaros_C2H2-ZF"/>
</dbReference>
<dbReference type="InterPro" id="IPR036236">
    <property type="entry name" value="Znf_C2H2_sf"/>
</dbReference>
<evidence type="ECO:0000259" key="10">
    <source>
        <dbReference type="PROSITE" id="PS50157"/>
    </source>
</evidence>
<dbReference type="PANTHER" id="PTHR24404">
    <property type="entry name" value="ZINC FINGER PROTEIN"/>
    <property type="match status" value="1"/>
</dbReference>
<sequence>MNEIVSTAVRNTVNEKQRAANEKFLTIYSDNEDENGTCTIKTEPMEDKSEHTNGTCKIKTEISEDPSSSQENIPLEFMSLLQNSCNNTNFNSVKNDTVRFSSVKLNQLLETLCGPDMTCLQCQKSFKQRAHLQRHVKEQHFANEPDHVCAICNKAFHQKANLMCHMLTHLKNRTYTHPFKCLLCEENGFERKFTRKSSLRRHVETKHPSCDKDSPWIAAQKKPKIARQLCDNLNTKHLLARHHDRKCFKEKNTVKSPTNTFESTNTPHTPSICTSPPNQQRIPCKNVDTNDIDKDCNKLDLFPEIFLLENPQLLDQLFASATANTLELMQVDNSLESDMLGEAYEDMPPLISQNDVLVKSESDNDKCNQQR</sequence>
<dbReference type="SUPFAM" id="SSF57667">
    <property type="entry name" value="beta-beta-alpha zinc fingers"/>
    <property type="match status" value="1"/>
</dbReference>
<evidence type="ECO:0000256" key="4">
    <source>
        <dbReference type="ARBA" id="ARBA00022771"/>
    </source>
</evidence>
<feature type="domain" description="C2H2-type" evidence="10">
    <location>
        <begin position="117"/>
        <end position="145"/>
    </location>
</feature>
<comment type="caution">
    <text evidence="11">The sequence shown here is derived from an EMBL/GenBank/DDBJ whole genome shotgun (WGS) entry which is preliminary data.</text>
</comment>
<reference evidence="11 12" key="1">
    <citation type="journal article" date="2013" name="Curr. Biol.">
        <title>The Genome of the Foraminiferan Reticulomyxa filosa.</title>
        <authorList>
            <person name="Glockner G."/>
            <person name="Hulsmann N."/>
            <person name="Schleicher M."/>
            <person name="Noegel A.A."/>
            <person name="Eichinger L."/>
            <person name="Gallinger C."/>
            <person name="Pawlowski J."/>
            <person name="Sierra R."/>
            <person name="Euteneuer U."/>
            <person name="Pillet L."/>
            <person name="Moustafa A."/>
            <person name="Platzer M."/>
            <person name="Groth M."/>
            <person name="Szafranski K."/>
            <person name="Schliwa M."/>
        </authorList>
    </citation>
    <scope>NUCLEOTIDE SEQUENCE [LARGE SCALE GENOMIC DNA]</scope>
</reference>
<dbReference type="PANTHER" id="PTHR24404:SF114">
    <property type="entry name" value="KLUMPFUSS, ISOFORM B-RELATED"/>
    <property type="match status" value="1"/>
</dbReference>
<evidence type="ECO:0000256" key="5">
    <source>
        <dbReference type="ARBA" id="ARBA00022833"/>
    </source>
</evidence>
<evidence type="ECO:0000256" key="6">
    <source>
        <dbReference type="ARBA" id="ARBA00023125"/>
    </source>
</evidence>
<dbReference type="InterPro" id="IPR013087">
    <property type="entry name" value="Znf_C2H2_type"/>
</dbReference>
<comment type="subcellular location">
    <subcellularLocation>
        <location evidence="1">Nucleus</location>
    </subcellularLocation>
</comment>
<feature type="domain" description="C2H2-type" evidence="10">
    <location>
        <begin position="147"/>
        <end position="174"/>
    </location>
</feature>
<keyword evidence="12" id="KW-1185">Reference proteome</keyword>
<dbReference type="Gene3D" id="3.30.160.60">
    <property type="entry name" value="Classic Zinc Finger"/>
    <property type="match status" value="1"/>
</dbReference>
<evidence type="ECO:0000313" key="12">
    <source>
        <dbReference type="Proteomes" id="UP000023152"/>
    </source>
</evidence>
<keyword evidence="3" id="KW-0677">Repeat</keyword>
<organism evidence="11 12">
    <name type="scientific">Reticulomyxa filosa</name>
    <dbReference type="NCBI Taxonomy" id="46433"/>
    <lineage>
        <taxon>Eukaryota</taxon>
        <taxon>Sar</taxon>
        <taxon>Rhizaria</taxon>
        <taxon>Retaria</taxon>
        <taxon>Foraminifera</taxon>
        <taxon>Monothalamids</taxon>
        <taxon>Reticulomyxidae</taxon>
        <taxon>Reticulomyxa</taxon>
    </lineage>
</organism>
<dbReference type="Proteomes" id="UP000023152">
    <property type="component" value="Unassembled WGS sequence"/>
</dbReference>
<name>X6NL95_RETFI</name>
<dbReference type="Pfam" id="PF00096">
    <property type="entry name" value="zf-C2H2"/>
    <property type="match status" value="1"/>
</dbReference>
<keyword evidence="4 8" id="KW-0863">Zinc-finger</keyword>
<accession>X6NL95</accession>
<evidence type="ECO:0000256" key="8">
    <source>
        <dbReference type="PROSITE-ProRule" id="PRU00042"/>
    </source>
</evidence>
<feature type="region of interest" description="Disordered" evidence="9">
    <location>
        <begin position="256"/>
        <end position="278"/>
    </location>
</feature>
<evidence type="ECO:0000256" key="7">
    <source>
        <dbReference type="ARBA" id="ARBA00023242"/>
    </source>
</evidence>
<evidence type="ECO:0000256" key="2">
    <source>
        <dbReference type="ARBA" id="ARBA00022723"/>
    </source>
</evidence>
<evidence type="ECO:0000256" key="1">
    <source>
        <dbReference type="ARBA" id="ARBA00004123"/>
    </source>
</evidence>
<keyword evidence="5" id="KW-0862">Zinc</keyword>
<dbReference type="PROSITE" id="PS00028">
    <property type="entry name" value="ZINC_FINGER_C2H2_1"/>
    <property type="match status" value="2"/>
</dbReference>
<keyword evidence="7" id="KW-0539">Nucleus</keyword>
<dbReference type="GO" id="GO:0008270">
    <property type="term" value="F:zinc ion binding"/>
    <property type="evidence" value="ECO:0007669"/>
    <property type="project" value="UniProtKB-KW"/>
</dbReference>
<keyword evidence="6" id="KW-0238">DNA-binding</keyword>
<gene>
    <name evidence="11" type="ORF">RFI_10980</name>
</gene>